<feature type="domain" description="Bro-N" evidence="1">
    <location>
        <begin position="16"/>
        <end position="109"/>
    </location>
</feature>
<reference evidence="2" key="1">
    <citation type="journal article" date="2021" name="Proc. Natl. Acad. Sci. U.S.A.">
        <title>A Catalog of Tens of Thousands of Viruses from Human Metagenomes Reveals Hidden Associations with Chronic Diseases.</title>
        <authorList>
            <person name="Tisza M.J."/>
            <person name="Buck C.B."/>
        </authorList>
    </citation>
    <scope>NUCLEOTIDE SEQUENCE</scope>
    <source>
        <strain evidence="2">CtEkS11</strain>
    </source>
</reference>
<dbReference type="InterPro" id="IPR003497">
    <property type="entry name" value="BRO_N_domain"/>
</dbReference>
<evidence type="ECO:0000259" key="1">
    <source>
        <dbReference type="SMART" id="SM01040"/>
    </source>
</evidence>
<evidence type="ECO:0000313" key="2">
    <source>
        <dbReference type="EMBL" id="DAE26028.1"/>
    </source>
</evidence>
<name>A0A8S5R4X9_9CAUD</name>
<protein>
    <submittedName>
        <fullName evidence="2">Antirepressor</fullName>
    </submittedName>
</protein>
<dbReference type="SMART" id="SM01040">
    <property type="entry name" value="Bro-N"/>
    <property type="match status" value="1"/>
</dbReference>
<proteinExistence type="predicted"/>
<dbReference type="EMBL" id="BK015807">
    <property type="protein sequence ID" value="DAE26028.1"/>
    <property type="molecule type" value="Genomic_DNA"/>
</dbReference>
<organism evidence="2">
    <name type="scientific">Siphoviridae sp. ctEkS11</name>
    <dbReference type="NCBI Taxonomy" id="2827272"/>
    <lineage>
        <taxon>Viruses</taxon>
        <taxon>Duplodnaviria</taxon>
        <taxon>Heunggongvirae</taxon>
        <taxon>Uroviricota</taxon>
        <taxon>Caudoviricetes</taxon>
    </lineage>
</organism>
<accession>A0A8S5R4X9</accession>
<sequence>MKNEIQEFVNEKLGLKVRCVQNEDGSISVNIGDAAMGLGMIKRDYKKGKEYIRPNMSGINSHLKSFGISDSEKTKDDYLHESYIYLLAMKASNPLAQKFQMWLATEVIPSIRKHGAFIADSENVDEKYVLNELKFSQKRTIKTFANADVNEIKKLYDEFKEYVDSEYKYKSSDRLARYKSVEKGLQQLHDRLAKEDISNVGDCYNIRKLKEKVILDRTTLEKRIGGGIRAAKTKEIASLKGSDSNE</sequence>
<dbReference type="Pfam" id="PF02498">
    <property type="entry name" value="Bro-N"/>
    <property type="match status" value="1"/>
</dbReference>